<dbReference type="EMBL" id="VSRR010002716">
    <property type="protein sequence ID" value="MPC32891.1"/>
    <property type="molecule type" value="Genomic_DNA"/>
</dbReference>
<comment type="caution">
    <text evidence="1">The sequence shown here is derived from an EMBL/GenBank/DDBJ whole genome shotgun (WGS) entry which is preliminary data.</text>
</comment>
<evidence type="ECO:0000313" key="1">
    <source>
        <dbReference type="EMBL" id="MPC32891.1"/>
    </source>
</evidence>
<name>A0A5B7EF52_PORTR</name>
<organism evidence="1 2">
    <name type="scientific">Portunus trituberculatus</name>
    <name type="common">Swimming crab</name>
    <name type="synonym">Neptunus trituberculatus</name>
    <dbReference type="NCBI Taxonomy" id="210409"/>
    <lineage>
        <taxon>Eukaryota</taxon>
        <taxon>Metazoa</taxon>
        <taxon>Ecdysozoa</taxon>
        <taxon>Arthropoda</taxon>
        <taxon>Crustacea</taxon>
        <taxon>Multicrustacea</taxon>
        <taxon>Malacostraca</taxon>
        <taxon>Eumalacostraca</taxon>
        <taxon>Eucarida</taxon>
        <taxon>Decapoda</taxon>
        <taxon>Pleocyemata</taxon>
        <taxon>Brachyura</taxon>
        <taxon>Eubrachyura</taxon>
        <taxon>Portunoidea</taxon>
        <taxon>Portunidae</taxon>
        <taxon>Portuninae</taxon>
        <taxon>Portunus</taxon>
    </lineage>
</organism>
<dbReference type="AlphaFoldDB" id="A0A5B7EF52"/>
<sequence length="40" mass="5233">MFWLPSSSICRPWFYSKQAPRSAWWWWRWRLWRKEQEAVC</sequence>
<protein>
    <submittedName>
        <fullName evidence="1">Uncharacterized protein</fullName>
    </submittedName>
</protein>
<gene>
    <name evidence="1" type="ORF">E2C01_026225</name>
</gene>
<dbReference type="Proteomes" id="UP000324222">
    <property type="component" value="Unassembled WGS sequence"/>
</dbReference>
<accession>A0A5B7EF52</accession>
<keyword evidence="2" id="KW-1185">Reference proteome</keyword>
<reference evidence="1 2" key="1">
    <citation type="submission" date="2019-05" db="EMBL/GenBank/DDBJ databases">
        <title>Another draft genome of Portunus trituberculatus and its Hox gene families provides insights of decapod evolution.</title>
        <authorList>
            <person name="Jeong J.-H."/>
            <person name="Song I."/>
            <person name="Kim S."/>
            <person name="Choi T."/>
            <person name="Kim D."/>
            <person name="Ryu S."/>
            <person name="Kim W."/>
        </authorList>
    </citation>
    <scope>NUCLEOTIDE SEQUENCE [LARGE SCALE GENOMIC DNA]</scope>
    <source>
        <tissue evidence="1">Muscle</tissue>
    </source>
</reference>
<proteinExistence type="predicted"/>
<evidence type="ECO:0000313" key="2">
    <source>
        <dbReference type="Proteomes" id="UP000324222"/>
    </source>
</evidence>